<dbReference type="InterPro" id="IPR023780">
    <property type="entry name" value="Chromo_domain"/>
</dbReference>
<organism evidence="4 5">
    <name type="scientific">Pocillopora meandrina</name>
    <dbReference type="NCBI Taxonomy" id="46732"/>
    <lineage>
        <taxon>Eukaryota</taxon>
        <taxon>Metazoa</taxon>
        <taxon>Cnidaria</taxon>
        <taxon>Anthozoa</taxon>
        <taxon>Hexacorallia</taxon>
        <taxon>Scleractinia</taxon>
        <taxon>Astrocoeniina</taxon>
        <taxon>Pocilloporidae</taxon>
        <taxon>Pocillopora</taxon>
    </lineage>
</organism>
<dbReference type="InterPro" id="IPR016197">
    <property type="entry name" value="Chromo-like_dom_sf"/>
</dbReference>
<dbReference type="GO" id="GO:0005634">
    <property type="term" value="C:nucleus"/>
    <property type="evidence" value="ECO:0007669"/>
    <property type="project" value="UniProtKB-SubCell"/>
</dbReference>
<dbReference type="AlphaFoldDB" id="A0AAU9WS07"/>
<dbReference type="SUPFAM" id="SSF54160">
    <property type="entry name" value="Chromo domain-like"/>
    <property type="match status" value="1"/>
</dbReference>
<dbReference type="Pfam" id="PF00385">
    <property type="entry name" value="Chromo"/>
    <property type="match status" value="1"/>
</dbReference>
<keyword evidence="5" id="KW-1185">Reference proteome</keyword>
<dbReference type="SMART" id="SM00298">
    <property type="entry name" value="CHROMO"/>
    <property type="match status" value="1"/>
</dbReference>
<feature type="domain" description="Chromo" evidence="3">
    <location>
        <begin position="40"/>
        <end position="77"/>
    </location>
</feature>
<evidence type="ECO:0000313" key="5">
    <source>
        <dbReference type="Proteomes" id="UP001159428"/>
    </source>
</evidence>
<dbReference type="PROSITE" id="PS50013">
    <property type="entry name" value="CHROMO_2"/>
    <property type="match status" value="1"/>
</dbReference>
<evidence type="ECO:0000313" key="4">
    <source>
        <dbReference type="EMBL" id="CAH3123726.1"/>
    </source>
</evidence>
<evidence type="ECO:0000259" key="3">
    <source>
        <dbReference type="PROSITE" id="PS50013"/>
    </source>
</evidence>
<sequence length="150" mass="17273">MSKRARHQPGFYATLLNDVRHRGLNSKYRPKVKPTVMGVYEVERIVAKRVQGGRAEYFIQWQSYSPSENTWEPAEHLPEELITAFENRSVDPFRADECRERLALLFEKGLKSPLACNETITIRHDVVRALFPGLPSDLRGSPYLASEEEL</sequence>
<reference evidence="4 5" key="1">
    <citation type="submission" date="2022-05" db="EMBL/GenBank/DDBJ databases">
        <authorList>
            <consortium name="Genoscope - CEA"/>
            <person name="William W."/>
        </authorList>
    </citation>
    <scope>NUCLEOTIDE SEQUENCE [LARGE SCALE GENOMIC DNA]</scope>
</reference>
<feature type="non-terminal residue" evidence="4">
    <location>
        <position position="150"/>
    </location>
</feature>
<comment type="caution">
    <text evidence="4">The sequence shown here is derived from an EMBL/GenBank/DDBJ whole genome shotgun (WGS) entry which is preliminary data.</text>
</comment>
<accession>A0AAU9WS07</accession>
<protein>
    <recommendedName>
        <fullName evidence="3">Chromo domain-containing protein</fullName>
    </recommendedName>
</protein>
<dbReference type="InterPro" id="IPR051219">
    <property type="entry name" value="Heterochromatin_chromo-domain"/>
</dbReference>
<dbReference type="EMBL" id="CALNXJ010000020">
    <property type="protein sequence ID" value="CAH3123726.1"/>
    <property type="molecule type" value="Genomic_DNA"/>
</dbReference>
<name>A0AAU9WS07_9CNID</name>
<proteinExistence type="predicted"/>
<dbReference type="CDD" id="cd00024">
    <property type="entry name" value="CD_CSD"/>
    <property type="match status" value="1"/>
</dbReference>
<dbReference type="InterPro" id="IPR000953">
    <property type="entry name" value="Chromo/chromo_shadow_dom"/>
</dbReference>
<evidence type="ECO:0000256" key="2">
    <source>
        <dbReference type="ARBA" id="ARBA00023242"/>
    </source>
</evidence>
<dbReference type="Gene3D" id="2.40.50.40">
    <property type="match status" value="1"/>
</dbReference>
<gene>
    <name evidence="4" type="ORF">PMEA_00011402</name>
</gene>
<dbReference type="Proteomes" id="UP001159428">
    <property type="component" value="Unassembled WGS sequence"/>
</dbReference>
<dbReference type="PANTHER" id="PTHR22812">
    <property type="entry name" value="CHROMOBOX PROTEIN"/>
    <property type="match status" value="1"/>
</dbReference>
<keyword evidence="2" id="KW-0539">Nucleus</keyword>
<evidence type="ECO:0000256" key="1">
    <source>
        <dbReference type="ARBA" id="ARBA00004123"/>
    </source>
</evidence>
<comment type="subcellular location">
    <subcellularLocation>
        <location evidence="1">Nucleus</location>
    </subcellularLocation>
</comment>